<proteinExistence type="predicted"/>
<keyword evidence="7" id="KW-0539">Nucleus</keyword>
<evidence type="ECO:0000256" key="7">
    <source>
        <dbReference type="ARBA" id="ARBA00023242"/>
    </source>
</evidence>
<dbReference type="Pfam" id="PF01585">
    <property type="entry name" value="G-patch"/>
    <property type="match status" value="1"/>
</dbReference>
<dbReference type="PANTHER" id="PTHR13948">
    <property type="entry name" value="RNA-BINDING PROTEIN"/>
    <property type="match status" value="1"/>
</dbReference>
<keyword evidence="6 8" id="KW-0694">RNA-binding</keyword>
<dbReference type="AlphaFoldDB" id="A0A094ZQG5"/>
<dbReference type="Pfam" id="PF00076">
    <property type="entry name" value="RRM_1"/>
    <property type="match status" value="1"/>
</dbReference>
<dbReference type="STRING" id="6185.A0A094ZQG5"/>
<evidence type="ECO:0000256" key="4">
    <source>
        <dbReference type="ARBA" id="ARBA00022771"/>
    </source>
</evidence>
<feature type="compositionally biased region" description="Polar residues" evidence="10">
    <location>
        <begin position="595"/>
        <end position="607"/>
    </location>
</feature>
<keyword evidence="3" id="KW-0677">Repeat</keyword>
<dbReference type="GO" id="GO:0008270">
    <property type="term" value="F:zinc ion binding"/>
    <property type="evidence" value="ECO:0007669"/>
    <property type="project" value="UniProtKB-KW"/>
</dbReference>
<dbReference type="CDD" id="cd16162">
    <property type="entry name" value="OCRE_RBM5_like"/>
    <property type="match status" value="1"/>
</dbReference>
<feature type="region of interest" description="Disordered" evidence="10">
    <location>
        <begin position="595"/>
        <end position="644"/>
    </location>
</feature>
<dbReference type="CDD" id="cd12313">
    <property type="entry name" value="RRM1_RRM2_RBM5_like"/>
    <property type="match status" value="1"/>
</dbReference>
<gene>
    <name evidence="15" type="ORF">MS3_05309</name>
</gene>
<evidence type="ECO:0000256" key="5">
    <source>
        <dbReference type="ARBA" id="ARBA00022833"/>
    </source>
</evidence>
<evidence type="ECO:0000256" key="9">
    <source>
        <dbReference type="PROSITE-ProRule" id="PRU00322"/>
    </source>
</evidence>
<dbReference type="PROSITE" id="PS50199">
    <property type="entry name" value="ZF_RANBP2_2"/>
    <property type="match status" value="1"/>
</dbReference>
<evidence type="ECO:0000256" key="3">
    <source>
        <dbReference type="ARBA" id="ARBA00022737"/>
    </source>
</evidence>
<comment type="subcellular location">
    <subcellularLocation>
        <location evidence="1">Nucleus</location>
    </subcellularLocation>
</comment>
<feature type="domain" description="C2H2-type" evidence="12">
    <location>
        <begin position="660"/>
        <end position="685"/>
    </location>
</feature>
<evidence type="ECO:0000256" key="10">
    <source>
        <dbReference type="SAM" id="MobiDB-lite"/>
    </source>
</evidence>
<reference evidence="15" key="1">
    <citation type="journal article" date="2012" name="Nat. Genet.">
        <title>Whole-genome sequence of Schistosoma haematobium.</title>
        <authorList>
            <person name="Young N.D."/>
            <person name="Jex A.R."/>
            <person name="Li B."/>
            <person name="Liu S."/>
            <person name="Yang L."/>
            <person name="Xiong Z."/>
            <person name="Li Y."/>
            <person name="Cantacessi C."/>
            <person name="Hall R.S."/>
            <person name="Xu X."/>
            <person name="Chen F."/>
            <person name="Wu X."/>
            <person name="Zerlotini A."/>
            <person name="Oliveira G."/>
            <person name="Hofmann A."/>
            <person name="Zhang G."/>
            <person name="Fang X."/>
            <person name="Kang Y."/>
            <person name="Campbell B.E."/>
            <person name="Loukas A."/>
            <person name="Ranganathan S."/>
            <person name="Rollinson D."/>
            <person name="Rinaldi G."/>
            <person name="Brindley P.J."/>
            <person name="Yang H."/>
            <person name="Wang J."/>
            <person name="Wang J."/>
            <person name="Gasser R.B."/>
        </authorList>
    </citation>
    <scope>NUCLEOTIDE SEQUENCE [LARGE SCALE GENOMIC DNA]</scope>
</reference>
<name>A0A094ZQG5_SCHHA</name>
<sequence>MVCCSRFFLSSSQDIPTPTIMLRGLTSSTTERDVRRTLDSEHANYTDVRLVRDKKTGRWIGFVDFVSANDAKQFMRDCQIRDALDDARVSYLDVRVIKDKTTGISKGFGFVDFASVHEARRWMDHQKGMFRVRRYEIRLMYSTPRNQLDSLIHHSGDAPGLLGPSSFMTRPPALSEVSTGDWICSRCSSHNFRRRDQCYKCQLPRSQVQSLTNSIDGVDLIGTTPCNIEKSLNRYFGFSALVLRCLDALTTEDDICQVFQDTADVKVRQCHVMRDEVTHASRCFAFAELPTVADAYKVMDIVNKEFKLFEVGGKAVTVSYAKNTFNTIMATLKTEGSYNAQLNSSRNLALDLAHAAMAAQNNNISPDTVAMNAVAASALLSQTSNNGAAVAQAAIQQKQTEQHVLSALTKSLRNHSEHTVSSNYAPSMAALVASGQQLPPPSFPFNAVTASTTTYPFPDTSKYIYDESTRFYYDPVTGLMYEPNSKYFYDRGSQQYYYWDQTKSTYLPVPQTNPQSNSVDNAASNSQTDTSDAPKNKDDRGKTAQQIAREMEKWAKKMNAQKKASSNAGQRSDVITSEASRTADTGYAILEASANNPLTSDSHTPESASLVAEYGGVEDSDDSGQDETHSEKQDSLISFNAEAETKVSEEESKLLDWAKLACMLCSRGFKDAATLQKHRAFSGLHYENLNKLRGKYGLPAIPVPTPVQNQEASTAVNSPKNSLSIASLMQIGAQTASNHEKSVASRQLESQPLVVHIEQDSFVPPLPSIPPPPQSAPNVGSRLMEKMGWQAGQGLGRSNQGRTQIVEAEFREAGVGLGIKTSKRGPQSDNYKDNVKRAMFARFHELE</sequence>
<dbReference type="InterPro" id="IPR000504">
    <property type="entry name" value="RRM_dom"/>
</dbReference>
<dbReference type="SUPFAM" id="SSF54928">
    <property type="entry name" value="RNA-binding domain, RBD"/>
    <property type="match status" value="3"/>
</dbReference>
<evidence type="ECO:0000256" key="6">
    <source>
        <dbReference type="ARBA" id="ARBA00022884"/>
    </source>
</evidence>
<dbReference type="PROSITE" id="PS01358">
    <property type="entry name" value="ZF_RANBP2_1"/>
    <property type="match status" value="1"/>
</dbReference>
<accession>A0A094ZQG5</accession>
<dbReference type="EMBL" id="KL250833">
    <property type="protein sequence ID" value="KGB36990.1"/>
    <property type="molecule type" value="Genomic_DNA"/>
</dbReference>
<feature type="domain" description="RRM" evidence="11">
    <location>
        <begin position="239"/>
        <end position="323"/>
    </location>
</feature>
<evidence type="ECO:0000256" key="1">
    <source>
        <dbReference type="ARBA" id="ARBA00004123"/>
    </source>
</evidence>
<feature type="compositionally biased region" description="Polar residues" evidence="10">
    <location>
        <begin position="508"/>
        <end position="531"/>
    </location>
</feature>
<keyword evidence="2" id="KW-0479">Metal-binding</keyword>
<evidence type="ECO:0000259" key="13">
    <source>
        <dbReference type="PROSITE" id="PS50174"/>
    </source>
</evidence>
<protein>
    <submittedName>
        <fullName evidence="15">RNA-binding protein 5</fullName>
    </submittedName>
</protein>
<dbReference type="Pfam" id="PF17780">
    <property type="entry name" value="OCRE"/>
    <property type="match status" value="1"/>
</dbReference>
<evidence type="ECO:0000259" key="12">
    <source>
        <dbReference type="PROSITE" id="PS50157"/>
    </source>
</evidence>
<evidence type="ECO:0000259" key="14">
    <source>
        <dbReference type="PROSITE" id="PS50199"/>
    </source>
</evidence>
<keyword evidence="5" id="KW-0862">Zinc</keyword>
<dbReference type="GO" id="GO:0005634">
    <property type="term" value="C:nucleus"/>
    <property type="evidence" value="ECO:0007669"/>
    <property type="project" value="UniProtKB-SubCell"/>
</dbReference>
<dbReference type="InterPro" id="IPR035979">
    <property type="entry name" value="RBD_domain_sf"/>
</dbReference>
<dbReference type="InterPro" id="IPR013087">
    <property type="entry name" value="Znf_C2H2_type"/>
</dbReference>
<feature type="region of interest" description="Disordered" evidence="10">
    <location>
        <begin position="508"/>
        <end position="579"/>
    </location>
</feature>
<dbReference type="Gene3D" id="3.30.70.330">
    <property type="match status" value="3"/>
</dbReference>
<dbReference type="GO" id="GO:0000398">
    <property type="term" value="P:mRNA splicing, via spliceosome"/>
    <property type="evidence" value="ECO:0007669"/>
    <property type="project" value="TreeGrafter"/>
</dbReference>
<dbReference type="SUPFAM" id="SSF90209">
    <property type="entry name" value="Ran binding protein zinc finger-like"/>
    <property type="match status" value="1"/>
</dbReference>
<feature type="domain" description="G-patch" evidence="13">
    <location>
        <begin position="776"/>
        <end position="822"/>
    </location>
</feature>
<feature type="compositionally biased region" description="Acidic residues" evidence="10">
    <location>
        <begin position="616"/>
        <end position="625"/>
    </location>
</feature>
<dbReference type="InterPro" id="IPR000467">
    <property type="entry name" value="G_patch_dom"/>
</dbReference>
<organism evidence="15">
    <name type="scientific">Schistosoma haematobium</name>
    <name type="common">Blood fluke</name>
    <dbReference type="NCBI Taxonomy" id="6185"/>
    <lineage>
        <taxon>Eukaryota</taxon>
        <taxon>Metazoa</taxon>
        <taxon>Spiralia</taxon>
        <taxon>Lophotrochozoa</taxon>
        <taxon>Platyhelminthes</taxon>
        <taxon>Trematoda</taxon>
        <taxon>Digenea</taxon>
        <taxon>Strigeidida</taxon>
        <taxon>Schistosomatoidea</taxon>
        <taxon>Schistosomatidae</taxon>
        <taxon>Schistosoma</taxon>
    </lineage>
</organism>
<dbReference type="PROSITE" id="PS50157">
    <property type="entry name" value="ZINC_FINGER_C2H2_2"/>
    <property type="match status" value="1"/>
</dbReference>
<dbReference type="SMART" id="SM00443">
    <property type="entry name" value="G_patch"/>
    <property type="match status" value="1"/>
</dbReference>
<feature type="domain" description="RRM" evidence="11">
    <location>
        <begin position="18"/>
        <end position="101"/>
    </location>
</feature>
<dbReference type="PROSITE" id="PS50174">
    <property type="entry name" value="G_PATCH"/>
    <property type="match status" value="1"/>
</dbReference>
<dbReference type="InterPro" id="IPR041591">
    <property type="entry name" value="OCRE"/>
</dbReference>
<dbReference type="InterPro" id="IPR001876">
    <property type="entry name" value="Znf_RanBP2"/>
</dbReference>
<dbReference type="SMART" id="SM00360">
    <property type="entry name" value="RRM"/>
    <property type="match status" value="2"/>
</dbReference>
<evidence type="ECO:0000256" key="8">
    <source>
        <dbReference type="PROSITE-ProRule" id="PRU00176"/>
    </source>
</evidence>
<evidence type="ECO:0000313" key="15">
    <source>
        <dbReference type="EMBL" id="KGB36990.1"/>
    </source>
</evidence>
<evidence type="ECO:0000256" key="2">
    <source>
        <dbReference type="ARBA" id="ARBA00022723"/>
    </source>
</evidence>
<feature type="compositionally biased region" description="Basic and acidic residues" evidence="10">
    <location>
        <begin position="532"/>
        <end position="542"/>
    </location>
</feature>
<dbReference type="Gene3D" id="4.10.1060.10">
    <property type="entry name" value="Zinc finger, RanBP2-type"/>
    <property type="match status" value="1"/>
</dbReference>
<keyword evidence="4 9" id="KW-0863">Zinc-finger</keyword>
<dbReference type="InterPro" id="IPR012677">
    <property type="entry name" value="Nucleotide-bd_a/b_plait_sf"/>
</dbReference>
<dbReference type="SMART" id="SM00547">
    <property type="entry name" value="ZnF_RBZ"/>
    <property type="match status" value="1"/>
</dbReference>
<feature type="domain" description="RanBP2-type" evidence="14">
    <location>
        <begin position="178"/>
        <end position="207"/>
    </location>
</feature>
<dbReference type="PROSITE" id="PS50102">
    <property type="entry name" value="RRM"/>
    <property type="match status" value="2"/>
</dbReference>
<dbReference type="PANTHER" id="PTHR13948:SF3">
    <property type="entry name" value="FI21118P1"/>
    <property type="match status" value="1"/>
</dbReference>
<dbReference type="GO" id="GO:0003723">
    <property type="term" value="F:RNA binding"/>
    <property type="evidence" value="ECO:0007669"/>
    <property type="project" value="UniProtKB-UniRule"/>
</dbReference>
<dbReference type="InterPro" id="IPR036443">
    <property type="entry name" value="Znf_RanBP2_sf"/>
</dbReference>
<feature type="compositionally biased region" description="Polar residues" evidence="10">
    <location>
        <begin position="562"/>
        <end position="579"/>
    </location>
</feature>
<evidence type="ECO:0000259" key="11">
    <source>
        <dbReference type="PROSITE" id="PS50102"/>
    </source>
</evidence>